<dbReference type="HOGENOM" id="CLU_090929_1_0_4"/>
<evidence type="ECO:0008006" key="3">
    <source>
        <dbReference type="Google" id="ProtNLM"/>
    </source>
</evidence>
<dbReference type="PANTHER" id="PTHR36922">
    <property type="entry name" value="BLL2446 PROTEIN"/>
    <property type="match status" value="1"/>
</dbReference>
<dbReference type="Pfam" id="PF09351">
    <property type="entry name" value="DUF1993"/>
    <property type="match status" value="1"/>
</dbReference>
<gene>
    <name evidence="1" type="ORF">GJA_315</name>
</gene>
<organism evidence="1 2">
    <name type="scientific">Janthinobacterium agaricidamnosum NBRC 102515 = DSM 9628</name>
    <dbReference type="NCBI Taxonomy" id="1349767"/>
    <lineage>
        <taxon>Bacteria</taxon>
        <taxon>Pseudomonadati</taxon>
        <taxon>Pseudomonadota</taxon>
        <taxon>Betaproteobacteria</taxon>
        <taxon>Burkholderiales</taxon>
        <taxon>Oxalobacteraceae</taxon>
        <taxon>Janthinobacterium</taxon>
    </lineage>
</organism>
<proteinExistence type="predicted"/>
<dbReference type="Gene3D" id="1.20.120.450">
    <property type="entry name" value="dinb family like domain"/>
    <property type="match status" value="1"/>
</dbReference>
<name>W0UZD9_9BURK</name>
<dbReference type="AlphaFoldDB" id="W0UZD9"/>
<evidence type="ECO:0000313" key="1">
    <source>
        <dbReference type="EMBL" id="CDG80976.1"/>
    </source>
</evidence>
<dbReference type="EMBL" id="HG322949">
    <property type="protein sequence ID" value="CDG80976.1"/>
    <property type="molecule type" value="Genomic_DNA"/>
</dbReference>
<dbReference type="Proteomes" id="UP000027604">
    <property type="component" value="Chromosome I"/>
</dbReference>
<dbReference type="SUPFAM" id="SSF109854">
    <property type="entry name" value="DinB/YfiT-like putative metalloenzymes"/>
    <property type="match status" value="1"/>
</dbReference>
<protein>
    <recommendedName>
        <fullName evidence="3">DUF1993 domain-containing protein</fullName>
    </recommendedName>
</protein>
<evidence type="ECO:0000313" key="2">
    <source>
        <dbReference type="Proteomes" id="UP000027604"/>
    </source>
</evidence>
<dbReference type="InterPro" id="IPR018531">
    <property type="entry name" value="DUF1993"/>
</dbReference>
<keyword evidence="2" id="KW-1185">Reference proteome</keyword>
<sequence length="159" mass="17169">MYLRGLGVLSTLLEKAEAHAEQGGIVPEVLLGAQLAPDMLDLTAQVQRASDTSKLSGQRLSGVAAPKFDDNEVSFDQLQQRIANTASYLRGLDPAHFDGAASRTITLPLGGSEKQFNGEDYLLTFALPNFFFHLAMAHGILRNHGVQIGKLDYLGPFDA</sequence>
<accession>W0UZD9</accession>
<dbReference type="InterPro" id="IPR034660">
    <property type="entry name" value="DinB/YfiT-like"/>
</dbReference>
<reference evidence="1 2" key="1">
    <citation type="journal article" date="2015" name="Genome Announc.">
        <title>Genome Sequence of Mushroom Soft-Rot Pathogen Janthinobacterium agaricidamnosum.</title>
        <authorList>
            <person name="Graupner K."/>
            <person name="Lackner G."/>
            <person name="Hertweck C."/>
        </authorList>
    </citation>
    <scope>NUCLEOTIDE SEQUENCE [LARGE SCALE GENOMIC DNA]</scope>
    <source>
        <strain evidence="2">NBRC 102515 / DSM 9628</strain>
    </source>
</reference>
<dbReference type="eggNOG" id="COG3812">
    <property type="taxonomic scope" value="Bacteria"/>
</dbReference>
<dbReference type="KEGG" id="jag:GJA_315"/>
<dbReference type="PATRIC" id="fig|1349767.4.peg.1003"/>
<dbReference type="PANTHER" id="PTHR36922:SF1">
    <property type="entry name" value="DUF1993 DOMAIN-CONTAINING PROTEIN"/>
    <property type="match status" value="1"/>
</dbReference>